<evidence type="ECO:0000313" key="3">
    <source>
        <dbReference type="Proteomes" id="UP000663859"/>
    </source>
</evidence>
<dbReference type="EMBL" id="CAJNOB010000023">
    <property type="protein sequence ID" value="CAF0699108.1"/>
    <property type="molecule type" value="Genomic_DNA"/>
</dbReference>
<dbReference type="Proteomes" id="UP000663859">
    <property type="component" value="Unassembled WGS sequence"/>
</dbReference>
<organism evidence="2 3">
    <name type="scientific">Candidatus Methylacidithermus pantelleriae</name>
    <dbReference type="NCBI Taxonomy" id="2744239"/>
    <lineage>
        <taxon>Bacteria</taxon>
        <taxon>Pseudomonadati</taxon>
        <taxon>Verrucomicrobiota</taxon>
        <taxon>Methylacidiphilae</taxon>
        <taxon>Methylacidiphilales</taxon>
        <taxon>Methylacidiphilaceae</taxon>
        <taxon>Candidatus Methylacidithermus</taxon>
    </lineage>
</organism>
<accession>A0A8J2BQI8</accession>
<gene>
    <name evidence="2" type="ORF">MPNT_30127</name>
</gene>
<proteinExistence type="predicted"/>
<sequence>MIGERRRELMKEAKEWIRKSGSGDRKARGKDAAIEPVA</sequence>
<keyword evidence="3" id="KW-1185">Reference proteome</keyword>
<protein>
    <submittedName>
        <fullName evidence="2">Uncharacterized protein</fullName>
    </submittedName>
</protein>
<evidence type="ECO:0000313" key="2">
    <source>
        <dbReference type="EMBL" id="CAF0699108.1"/>
    </source>
</evidence>
<feature type="region of interest" description="Disordered" evidence="1">
    <location>
        <begin position="18"/>
        <end position="38"/>
    </location>
</feature>
<name>A0A8J2BQI8_9BACT</name>
<reference evidence="2" key="1">
    <citation type="submission" date="2021-02" db="EMBL/GenBank/DDBJ databases">
        <authorList>
            <person name="Cremers G."/>
            <person name="Picone N."/>
        </authorList>
    </citation>
    <scope>NUCLEOTIDE SEQUENCE</scope>
    <source>
        <strain evidence="2">PQ17</strain>
    </source>
</reference>
<evidence type="ECO:0000256" key="1">
    <source>
        <dbReference type="SAM" id="MobiDB-lite"/>
    </source>
</evidence>
<dbReference type="AlphaFoldDB" id="A0A8J2BQI8"/>
<comment type="caution">
    <text evidence="2">The sequence shown here is derived from an EMBL/GenBank/DDBJ whole genome shotgun (WGS) entry which is preliminary data.</text>
</comment>